<feature type="transmembrane region" description="Helical" evidence="6">
    <location>
        <begin position="287"/>
        <end position="311"/>
    </location>
</feature>
<feature type="transmembrane region" description="Helical" evidence="6">
    <location>
        <begin position="88"/>
        <end position="108"/>
    </location>
</feature>
<keyword evidence="5 6" id="KW-0472">Membrane</keyword>
<dbReference type="AlphaFoldDB" id="A0A0H3N0G6"/>
<feature type="domain" description="Major facilitator superfamily (MFS) profile" evidence="7">
    <location>
        <begin position="44"/>
        <end position="437"/>
    </location>
</feature>
<sequence>MFKLLAKIMTKFKRGNYKNMKTTVEIENDIILGKDYSNLKRGIAFFSIALIYFFYCYNFMVGTFIKPTMIYALADGGFGFSLKQTEEIFAVMSFGTIPGTFIFGVISTKIGKKRTLISVALLIGLTTFIPMLSPTDIMLWKIARLCTGVVLGGVFGTAMPLVADMFPSKYRGKLAAILTALFSLAMIFGGKVYGVLGDANWQILMYTAIIPPIVGAILAIFFVPDDLEYTKELVKKGKETGEKISYISMYKGKYLWIGLGTILLSGANFTAYSAFSNNATTYLVTGIGMSAAVAGSIYSLQGIGQLVGYLFWGSIADKFGRKIPFIGMALAAVFVFIYTKLGGDNTTTFYMISVLLGVAVGYSGAWGAYYTELFPSKYRSLSSGMSFNGGRIISTFAIPAIAGTASGTLGMMTIFYISIAVFVAGAIVWLFLPETLNNKK</sequence>
<keyword evidence="2" id="KW-0813">Transport</keyword>
<gene>
    <name evidence="8" type="ordered locus">CD196_0625</name>
</gene>
<feature type="transmembrane region" description="Helical" evidence="6">
    <location>
        <begin position="43"/>
        <end position="65"/>
    </location>
</feature>
<dbReference type="Proteomes" id="UP000002068">
    <property type="component" value="Chromosome"/>
</dbReference>
<keyword evidence="4 6" id="KW-1133">Transmembrane helix</keyword>
<dbReference type="SUPFAM" id="SSF103473">
    <property type="entry name" value="MFS general substrate transporter"/>
    <property type="match status" value="1"/>
</dbReference>
<proteinExistence type="predicted"/>
<evidence type="ECO:0000256" key="3">
    <source>
        <dbReference type="ARBA" id="ARBA00022692"/>
    </source>
</evidence>
<dbReference type="GO" id="GO:0046943">
    <property type="term" value="F:carboxylic acid transmembrane transporter activity"/>
    <property type="evidence" value="ECO:0007669"/>
    <property type="project" value="TreeGrafter"/>
</dbReference>
<evidence type="ECO:0000256" key="2">
    <source>
        <dbReference type="ARBA" id="ARBA00022448"/>
    </source>
</evidence>
<comment type="subcellular location">
    <subcellularLocation>
        <location evidence="1">Cell membrane</location>
        <topology evidence="1">Multi-pass membrane protein</topology>
    </subcellularLocation>
</comment>
<dbReference type="GO" id="GO:0005886">
    <property type="term" value="C:plasma membrane"/>
    <property type="evidence" value="ECO:0007669"/>
    <property type="project" value="UniProtKB-SubCell"/>
</dbReference>
<organism evidence="8 9">
    <name type="scientific">Clostridioides difficile (strain CD196)</name>
    <name type="common">Peptoclostridium difficile</name>
    <dbReference type="NCBI Taxonomy" id="645462"/>
    <lineage>
        <taxon>Bacteria</taxon>
        <taxon>Bacillati</taxon>
        <taxon>Bacillota</taxon>
        <taxon>Clostridia</taxon>
        <taxon>Peptostreptococcales</taxon>
        <taxon>Peptostreptococcaceae</taxon>
        <taxon>Clostridioides</taxon>
    </lineage>
</organism>
<dbReference type="CDD" id="cd17316">
    <property type="entry name" value="MFS_SV2_like"/>
    <property type="match status" value="1"/>
</dbReference>
<feature type="transmembrane region" description="Helical" evidence="6">
    <location>
        <begin position="254"/>
        <end position="275"/>
    </location>
</feature>
<feature type="transmembrane region" description="Helical" evidence="6">
    <location>
        <begin position="323"/>
        <end position="341"/>
    </location>
</feature>
<evidence type="ECO:0000256" key="5">
    <source>
        <dbReference type="ARBA" id="ARBA00023136"/>
    </source>
</evidence>
<dbReference type="InterPro" id="IPR036259">
    <property type="entry name" value="MFS_trans_sf"/>
</dbReference>
<feature type="transmembrane region" description="Helical" evidence="6">
    <location>
        <begin position="174"/>
        <end position="197"/>
    </location>
</feature>
<evidence type="ECO:0000313" key="8">
    <source>
        <dbReference type="EMBL" id="CBA61198.1"/>
    </source>
</evidence>
<dbReference type="PANTHER" id="PTHR23508:SF10">
    <property type="entry name" value="CARBOXYLIC ACID TRANSPORTER PROTEIN HOMOLOG"/>
    <property type="match status" value="1"/>
</dbReference>
<accession>A0A0H3N0G6</accession>
<evidence type="ECO:0000256" key="1">
    <source>
        <dbReference type="ARBA" id="ARBA00004651"/>
    </source>
</evidence>
<dbReference type="InterPro" id="IPR020846">
    <property type="entry name" value="MFS_dom"/>
</dbReference>
<name>A0A0H3N0G6_CLODC</name>
<feature type="transmembrane region" description="Helical" evidence="6">
    <location>
        <begin position="115"/>
        <end position="132"/>
    </location>
</feature>
<dbReference type="KEGG" id="cdc:CD196_0625"/>
<feature type="transmembrane region" description="Helical" evidence="6">
    <location>
        <begin position="138"/>
        <end position="162"/>
    </location>
</feature>
<keyword evidence="3 6" id="KW-0812">Transmembrane</keyword>
<feature type="transmembrane region" description="Helical" evidence="6">
    <location>
        <begin position="203"/>
        <end position="223"/>
    </location>
</feature>
<reference evidence="8 9" key="1">
    <citation type="journal article" date="2009" name="Genome Biol.">
        <title>Comparative genome and phenotypic analysis of Clostridium difficile 027 strains provides insight into the evolution of a hypervirulent bacterium.</title>
        <authorList>
            <person name="Stabler R.A."/>
            <person name="He M."/>
            <person name="Dawson L."/>
            <person name="Martin M."/>
            <person name="Valiente E."/>
            <person name="Corton C."/>
            <person name="Lawley T.D."/>
            <person name="Sebaihia M."/>
            <person name="Quail M.A."/>
            <person name="Rose G."/>
            <person name="Gerding D.N."/>
            <person name="Gibert M."/>
            <person name="Popoff M.R."/>
            <person name="Parkhill J."/>
            <person name="Dougan G."/>
            <person name="Wren B.W."/>
        </authorList>
    </citation>
    <scope>NUCLEOTIDE SEQUENCE [LARGE SCALE GENOMIC DNA]</scope>
    <source>
        <strain evidence="8 9">CD196</strain>
    </source>
</reference>
<protein>
    <submittedName>
        <fullName evidence="8">Probable transporter</fullName>
    </submittedName>
</protein>
<feature type="transmembrane region" description="Helical" evidence="6">
    <location>
        <begin position="347"/>
        <end position="369"/>
    </location>
</feature>
<dbReference type="HOGENOM" id="CLU_001265_46_6_9"/>
<feature type="transmembrane region" description="Helical" evidence="6">
    <location>
        <begin position="414"/>
        <end position="432"/>
    </location>
</feature>
<evidence type="ECO:0000256" key="6">
    <source>
        <dbReference type="SAM" id="Phobius"/>
    </source>
</evidence>
<dbReference type="Pfam" id="PF07690">
    <property type="entry name" value="MFS_1"/>
    <property type="match status" value="1"/>
</dbReference>
<evidence type="ECO:0000256" key="4">
    <source>
        <dbReference type="ARBA" id="ARBA00022989"/>
    </source>
</evidence>
<dbReference type="EMBL" id="FN538970">
    <property type="protein sequence ID" value="CBA61198.1"/>
    <property type="molecule type" value="Genomic_DNA"/>
</dbReference>
<dbReference type="Gene3D" id="1.20.1250.20">
    <property type="entry name" value="MFS general substrate transporter like domains"/>
    <property type="match status" value="2"/>
</dbReference>
<evidence type="ECO:0000259" key="7">
    <source>
        <dbReference type="PROSITE" id="PS50850"/>
    </source>
</evidence>
<feature type="transmembrane region" description="Helical" evidence="6">
    <location>
        <begin position="390"/>
        <end position="408"/>
    </location>
</feature>
<dbReference type="PANTHER" id="PTHR23508">
    <property type="entry name" value="CARBOXYLIC ACID TRANSPORTER PROTEIN HOMOLOG"/>
    <property type="match status" value="1"/>
</dbReference>
<dbReference type="InterPro" id="IPR011701">
    <property type="entry name" value="MFS"/>
</dbReference>
<evidence type="ECO:0000313" key="9">
    <source>
        <dbReference type="Proteomes" id="UP000002068"/>
    </source>
</evidence>
<dbReference type="PROSITE" id="PS50850">
    <property type="entry name" value="MFS"/>
    <property type="match status" value="1"/>
</dbReference>